<evidence type="ECO:0000313" key="3">
    <source>
        <dbReference type="Proteomes" id="UP000198406"/>
    </source>
</evidence>
<dbReference type="GO" id="GO:0008757">
    <property type="term" value="F:S-adenosylmethionine-dependent methyltransferase activity"/>
    <property type="evidence" value="ECO:0007669"/>
    <property type="project" value="InterPro"/>
</dbReference>
<dbReference type="CDD" id="cd02440">
    <property type="entry name" value="AdoMet_MTases"/>
    <property type="match status" value="1"/>
</dbReference>
<dbReference type="PANTHER" id="PTHR45036">
    <property type="entry name" value="METHYLTRANSFERASE LIKE 7B"/>
    <property type="match status" value="1"/>
</dbReference>
<sequence length="184" mass="20652">MGSDCRLVRRGLYNQALQRVPVPMELVGLDFKIPSRKVQEDAKVQLKKFHVDLQFISGDITTVVPFPDGFFDSIVFCTMLCSVNNPIKAAQEMKRLLKPNGGTLGYVEHVATEPGDGKPFFGVQQQLLDPLQQAVADNCHLHRYTAQTIHEAFPLARILTEERFFVDEMWPVSCQCCGVIQTVA</sequence>
<dbReference type="InParanoid" id="A0A1Z5J9M3"/>
<organism evidence="2 3">
    <name type="scientific">Fistulifera solaris</name>
    <name type="common">Oleaginous diatom</name>
    <dbReference type="NCBI Taxonomy" id="1519565"/>
    <lineage>
        <taxon>Eukaryota</taxon>
        <taxon>Sar</taxon>
        <taxon>Stramenopiles</taxon>
        <taxon>Ochrophyta</taxon>
        <taxon>Bacillariophyta</taxon>
        <taxon>Bacillariophyceae</taxon>
        <taxon>Bacillariophycidae</taxon>
        <taxon>Naviculales</taxon>
        <taxon>Naviculaceae</taxon>
        <taxon>Fistulifera</taxon>
    </lineage>
</organism>
<accession>A0A1Z5J9M3</accession>
<dbReference type="InterPro" id="IPR013216">
    <property type="entry name" value="Methyltransf_11"/>
</dbReference>
<feature type="domain" description="Methyltransferase type 11" evidence="1">
    <location>
        <begin position="11"/>
        <end position="101"/>
    </location>
</feature>
<dbReference type="Gene3D" id="3.40.50.150">
    <property type="entry name" value="Vaccinia Virus protein VP39"/>
    <property type="match status" value="1"/>
</dbReference>
<name>A0A1Z5J9M3_FISSO</name>
<gene>
    <name evidence="2" type="ORF">FisN_21Lh149</name>
</gene>
<evidence type="ECO:0000313" key="2">
    <source>
        <dbReference type="EMBL" id="GAX10451.1"/>
    </source>
</evidence>
<dbReference type="Pfam" id="PF08241">
    <property type="entry name" value="Methyltransf_11"/>
    <property type="match status" value="1"/>
</dbReference>
<protein>
    <recommendedName>
        <fullName evidence="1">Methyltransferase type 11 domain-containing protein</fullName>
    </recommendedName>
</protein>
<dbReference type="EMBL" id="BDSP01000017">
    <property type="protein sequence ID" value="GAX10451.1"/>
    <property type="molecule type" value="Genomic_DNA"/>
</dbReference>
<dbReference type="SUPFAM" id="SSF53335">
    <property type="entry name" value="S-adenosyl-L-methionine-dependent methyltransferases"/>
    <property type="match status" value="1"/>
</dbReference>
<dbReference type="Proteomes" id="UP000198406">
    <property type="component" value="Unassembled WGS sequence"/>
</dbReference>
<dbReference type="InterPro" id="IPR029063">
    <property type="entry name" value="SAM-dependent_MTases_sf"/>
</dbReference>
<evidence type="ECO:0000259" key="1">
    <source>
        <dbReference type="Pfam" id="PF08241"/>
    </source>
</evidence>
<dbReference type="OrthoDB" id="40925at2759"/>
<dbReference type="AlphaFoldDB" id="A0A1Z5J9M3"/>
<dbReference type="PANTHER" id="PTHR45036:SF1">
    <property type="entry name" value="METHYLTRANSFERASE LIKE 7A"/>
    <property type="match status" value="1"/>
</dbReference>
<proteinExistence type="predicted"/>
<comment type="caution">
    <text evidence="2">The sequence shown here is derived from an EMBL/GenBank/DDBJ whole genome shotgun (WGS) entry which is preliminary data.</text>
</comment>
<reference evidence="2 3" key="1">
    <citation type="journal article" date="2015" name="Plant Cell">
        <title>Oil accumulation by the oleaginous diatom Fistulifera solaris as revealed by the genome and transcriptome.</title>
        <authorList>
            <person name="Tanaka T."/>
            <person name="Maeda Y."/>
            <person name="Veluchamy A."/>
            <person name="Tanaka M."/>
            <person name="Abida H."/>
            <person name="Marechal E."/>
            <person name="Bowler C."/>
            <person name="Muto M."/>
            <person name="Sunaga Y."/>
            <person name="Tanaka M."/>
            <person name="Yoshino T."/>
            <person name="Taniguchi T."/>
            <person name="Fukuda Y."/>
            <person name="Nemoto M."/>
            <person name="Matsumoto M."/>
            <person name="Wong P.S."/>
            <person name="Aburatani S."/>
            <person name="Fujibuchi W."/>
        </authorList>
    </citation>
    <scope>NUCLEOTIDE SEQUENCE [LARGE SCALE GENOMIC DNA]</scope>
    <source>
        <strain evidence="2 3">JPCC DA0580</strain>
    </source>
</reference>
<keyword evidence="3" id="KW-1185">Reference proteome</keyword>
<dbReference type="InterPro" id="IPR052356">
    <property type="entry name" value="Thiol_S-MT"/>
</dbReference>